<dbReference type="Pfam" id="PF06974">
    <property type="entry name" value="WS_DGAT_C"/>
    <property type="match status" value="1"/>
</dbReference>
<dbReference type="InterPro" id="IPR052058">
    <property type="entry name" value="Alcohol_O-acetyltransferase"/>
</dbReference>
<dbReference type="InterPro" id="IPR001242">
    <property type="entry name" value="Condensation_dom"/>
</dbReference>
<sequence length="438" mass="49705">MIMNSCEEFKGIRNKMKADGQDWANHIARYCSCNAQIQAVLEFEERLDIEKMKKAVRLSVDAEPVLGCSFVEDPEEAYWERLKDIDSVEWCMLEETEDSADAVHKFITSTLEPELYQLQVRIIRSHEKDTLCVKINHACCDGGGIKEYLQVLADIYNHLCTDESYMPEVNNNCRGDTAKVYRKLGIADPRMAYNPQLAALKPNWVFPYNEGKPDKLKTAVRKIEKDQFNTISAYARENGATINDMILTAFYRTMFDMLLPEALQPMEIYVSVDLRRYLPQRKAAGICNLSGVVNARVERKEGETFSATLRRVSTVMNNLKRSNPGVHSAASMDLLRTMKYKDAAEALMKIRKRIEDSGKSSPILSNIGGIAQYPFRFGGSTVTDAYIITPAMYSPSFMLGASTYHNNLTLCVSYYEPSIHMGDIEKFMDILQNQLSSL</sequence>
<dbReference type="SUPFAM" id="SSF52777">
    <property type="entry name" value="CoA-dependent acyltransferases"/>
    <property type="match status" value="2"/>
</dbReference>
<dbReference type="eggNOG" id="COG4908">
    <property type="taxonomic scope" value="Bacteria"/>
</dbReference>
<evidence type="ECO:0000259" key="1">
    <source>
        <dbReference type="Pfam" id="PF00668"/>
    </source>
</evidence>
<dbReference type="InterPro" id="IPR023213">
    <property type="entry name" value="CAT-like_dom_sf"/>
</dbReference>
<proteinExistence type="predicted"/>
<dbReference type="GO" id="GO:0003824">
    <property type="term" value="F:catalytic activity"/>
    <property type="evidence" value="ECO:0007669"/>
    <property type="project" value="InterPro"/>
</dbReference>
<dbReference type="GO" id="GO:0008610">
    <property type="term" value="P:lipid biosynthetic process"/>
    <property type="evidence" value="ECO:0007669"/>
    <property type="project" value="UniProtKB-ARBA"/>
</dbReference>
<accession>A0A0L6JSS7</accession>
<feature type="domain" description="O-acyltransferase WSD1 C-terminal" evidence="2">
    <location>
        <begin position="305"/>
        <end position="437"/>
    </location>
</feature>
<protein>
    <submittedName>
        <fullName evidence="3">Condensation domain protein</fullName>
    </submittedName>
</protein>
<dbReference type="Gene3D" id="3.30.559.10">
    <property type="entry name" value="Chloramphenicol acetyltransferase-like domain"/>
    <property type="match status" value="1"/>
</dbReference>
<gene>
    <name evidence="3" type="ORF">Bccel_4142</name>
</gene>
<name>A0A0L6JSS7_9FIRM</name>
<dbReference type="PANTHER" id="PTHR28037:SF1">
    <property type="entry name" value="ALCOHOL O-ACETYLTRANSFERASE 1-RELATED"/>
    <property type="match status" value="1"/>
</dbReference>
<evidence type="ECO:0000259" key="2">
    <source>
        <dbReference type="Pfam" id="PF06974"/>
    </source>
</evidence>
<dbReference type="InterPro" id="IPR009721">
    <property type="entry name" value="O-acyltransferase_WSD1_C"/>
</dbReference>
<organism evidence="3 4">
    <name type="scientific">Pseudobacteroides cellulosolvens ATCC 35603 = DSM 2933</name>
    <dbReference type="NCBI Taxonomy" id="398512"/>
    <lineage>
        <taxon>Bacteria</taxon>
        <taxon>Bacillati</taxon>
        <taxon>Bacillota</taxon>
        <taxon>Clostridia</taxon>
        <taxon>Eubacteriales</taxon>
        <taxon>Oscillospiraceae</taxon>
        <taxon>Pseudobacteroides</taxon>
    </lineage>
</organism>
<feature type="domain" description="Condensation" evidence="1">
    <location>
        <begin position="37"/>
        <end position="252"/>
    </location>
</feature>
<dbReference type="Gene3D" id="3.30.559.30">
    <property type="entry name" value="Nonribosomal peptide synthetase, condensation domain"/>
    <property type="match status" value="1"/>
</dbReference>
<keyword evidence="4" id="KW-1185">Reference proteome</keyword>
<dbReference type="Proteomes" id="UP000036923">
    <property type="component" value="Unassembled WGS sequence"/>
</dbReference>
<evidence type="ECO:0000313" key="4">
    <source>
        <dbReference type="Proteomes" id="UP000036923"/>
    </source>
</evidence>
<reference evidence="4" key="1">
    <citation type="submission" date="2015-07" db="EMBL/GenBank/DDBJ databases">
        <title>Near-Complete Genome Sequence of the Cellulolytic Bacterium Bacteroides (Pseudobacteroides) cellulosolvens ATCC 35603.</title>
        <authorList>
            <person name="Dassa B."/>
            <person name="Utturkar S.M."/>
            <person name="Klingeman D.M."/>
            <person name="Hurt R.A."/>
            <person name="Keller M."/>
            <person name="Xu J."/>
            <person name="Reddy Y.H.K."/>
            <person name="Borovok I."/>
            <person name="Grinberg I.R."/>
            <person name="Lamed R."/>
            <person name="Zhivin O."/>
            <person name="Bayer E.A."/>
            <person name="Brown S.D."/>
        </authorList>
    </citation>
    <scope>NUCLEOTIDE SEQUENCE [LARGE SCALE GENOMIC DNA]</scope>
    <source>
        <strain evidence="4">DSM 2933</strain>
    </source>
</reference>
<dbReference type="EMBL" id="LGTC01000001">
    <property type="protein sequence ID" value="KNY28868.1"/>
    <property type="molecule type" value="Genomic_DNA"/>
</dbReference>
<dbReference type="PATRIC" id="fig|398512.5.peg.4334"/>
<evidence type="ECO:0000313" key="3">
    <source>
        <dbReference type="EMBL" id="KNY28868.1"/>
    </source>
</evidence>
<dbReference type="AlphaFoldDB" id="A0A0L6JSS7"/>
<comment type="caution">
    <text evidence="3">The sequence shown here is derived from an EMBL/GenBank/DDBJ whole genome shotgun (WGS) entry which is preliminary data.</text>
</comment>
<dbReference type="STRING" id="398512.Bccel_4142"/>
<dbReference type="PANTHER" id="PTHR28037">
    <property type="entry name" value="ALCOHOL O-ACETYLTRANSFERASE 1-RELATED"/>
    <property type="match status" value="1"/>
</dbReference>
<dbReference type="Pfam" id="PF00668">
    <property type="entry name" value="Condensation"/>
    <property type="match status" value="1"/>
</dbReference>